<gene>
    <name evidence="2" type="ORF">FLACOL_00540</name>
</gene>
<evidence type="ECO:0000256" key="1">
    <source>
        <dbReference type="SAM" id="Phobius"/>
    </source>
</evidence>
<feature type="transmembrane region" description="Helical" evidence="1">
    <location>
        <begin position="5"/>
        <end position="25"/>
    </location>
</feature>
<keyword evidence="1" id="KW-1133">Transmembrane helix</keyword>
<sequence>MKKNLIYSLIIFLVFSSLFSLWYLLTFGKYGNVDFNLTKTIFFKYGIVMALPPSFGFFIARLLFLKIKNQLILALILILISILVFFSLAYIYVWYITLSTLTDNPVK</sequence>
<proteinExistence type="predicted"/>
<feature type="transmembrane region" description="Helical" evidence="1">
    <location>
        <begin position="71"/>
        <end position="95"/>
    </location>
</feature>
<keyword evidence="1" id="KW-0812">Transmembrane</keyword>
<dbReference type="Proteomes" id="UP000238180">
    <property type="component" value="Unassembled WGS sequence"/>
</dbReference>
<dbReference type="EMBL" id="OLKH01000064">
    <property type="protein sequence ID" value="SPE76558.1"/>
    <property type="molecule type" value="Genomic_DNA"/>
</dbReference>
<feature type="transmembrane region" description="Helical" evidence="1">
    <location>
        <begin position="45"/>
        <end position="64"/>
    </location>
</feature>
<name>A0A2N9P896_9FLAO</name>
<evidence type="ECO:0000313" key="3">
    <source>
        <dbReference type="Proteomes" id="UP000238180"/>
    </source>
</evidence>
<evidence type="ECO:0000313" key="2">
    <source>
        <dbReference type="EMBL" id="SPE76558.1"/>
    </source>
</evidence>
<keyword evidence="1" id="KW-0472">Membrane</keyword>
<accession>A0A2N9P896</accession>
<organism evidence="2 3">
    <name type="scientific">Flavobacterium columnare</name>
    <dbReference type="NCBI Taxonomy" id="996"/>
    <lineage>
        <taxon>Bacteria</taxon>
        <taxon>Pseudomonadati</taxon>
        <taxon>Bacteroidota</taxon>
        <taxon>Flavobacteriia</taxon>
        <taxon>Flavobacteriales</taxon>
        <taxon>Flavobacteriaceae</taxon>
        <taxon>Flavobacterium</taxon>
    </lineage>
</organism>
<reference evidence="2 3" key="1">
    <citation type="submission" date="2018-02" db="EMBL/GenBank/DDBJ databases">
        <authorList>
            <person name="Cohen D.B."/>
            <person name="Kent A.D."/>
        </authorList>
    </citation>
    <scope>NUCLEOTIDE SEQUENCE [LARGE SCALE GENOMIC DNA]</scope>
    <source>
        <strain evidence="2">CIP109753</strain>
    </source>
</reference>
<protein>
    <submittedName>
        <fullName evidence="2">Uncharacterized protein</fullName>
    </submittedName>
</protein>
<dbReference type="RefSeq" id="WP_105195506.1">
    <property type="nucleotide sequence ID" value="NZ_OLKH01000064.1"/>
</dbReference>
<dbReference type="AlphaFoldDB" id="A0A2N9P896"/>